<sequence length="348" mass="36307">MPAPPRRALLLGLAGIGLAAPSLAREVADATGRRIAVPDRVARVLAAGPPAAILLWSLAPEMLAGWPGRGPRPAELAFLPPEAAALPATGRLTGRDNSANLEAVLAQRPDLVLDYGGIGPTHVSLAERVRSQTGLPMLLLDGRLPLIPETYRRLGEILDRAPAAAVRAAAATRILAAATDAAERLRARGRPRVLYVRGPRGQETGLAGSINSEIIEFAGAENVAASGLGGGGLATISAEQVLAWNPDWVIAMDPAFPGFARQDPVWGSLGAVRAGRLALVPALPHGWVDFPPSVNRLLGLAWLPVLFGAAPADGLAETVAELYALLFHRRPEAAQLAPMLRQALPGRA</sequence>
<comment type="caution">
    <text evidence="3">The sequence shown here is derived from an EMBL/GenBank/DDBJ whole genome shotgun (WGS) entry which is preliminary data.</text>
</comment>
<protein>
    <recommendedName>
        <fullName evidence="2">Fe/B12 periplasmic-binding domain-containing protein</fullName>
    </recommendedName>
</protein>
<dbReference type="PROSITE" id="PS50983">
    <property type="entry name" value="FE_B12_PBP"/>
    <property type="match status" value="1"/>
</dbReference>
<dbReference type="PANTHER" id="PTHR30535:SF34">
    <property type="entry name" value="MOLYBDATE-BINDING PROTEIN MOLA"/>
    <property type="match status" value="1"/>
</dbReference>
<proteinExistence type="predicted"/>
<reference evidence="3 4" key="1">
    <citation type="journal article" date="2020" name="Microorganisms">
        <title>Osmotic Adaptation and Compatible Solute Biosynthesis of Phototrophic Bacteria as Revealed from Genome Analyses.</title>
        <authorList>
            <person name="Imhoff J.F."/>
            <person name="Rahn T."/>
            <person name="Kunzel S."/>
            <person name="Keller A."/>
            <person name="Neulinger S.C."/>
        </authorList>
    </citation>
    <scope>NUCLEOTIDE SEQUENCE [LARGE SCALE GENOMIC DNA]</scope>
    <source>
        <strain evidence="3 4">DSM 15382</strain>
    </source>
</reference>
<feature type="signal peptide" evidence="1">
    <location>
        <begin position="1"/>
        <end position="24"/>
    </location>
</feature>
<dbReference type="PANTHER" id="PTHR30535">
    <property type="entry name" value="VITAMIN B12-BINDING PROTEIN"/>
    <property type="match status" value="1"/>
</dbReference>
<accession>A0ABS1D5J3</accession>
<name>A0ABS1D5J3_9PROT</name>
<gene>
    <name evidence="3" type="ORF">CKO45_26925</name>
</gene>
<dbReference type="InterPro" id="IPR002491">
    <property type="entry name" value="ABC_transptr_periplasmic_BD"/>
</dbReference>
<dbReference type="InterPro" id="IPR050902">
    <property type="entry name" value="ABC_Transporter_SBP"/>
</dbReference>
<evidence type="ECO:0000259" key="2">
    <source>
        <dbReference type="PROSITE" id="PS50983"/>
    </source>
</evidence>
<dbReference type="Proteomes" id="UP000697995">
    <property type="component" value="Unassembled WGS sequence"/>
</dbReference>
<dbReference type="Gene3D" id="1.20.58.2180">
    <property type="match status" value="1"/>
</dbReference>
<feature type="domain" description="Fe/B12 periplasmic-binding" evidence="2">
    <location>
        <begin position="43"/>
        <end position="311"/>
    </location>
</feature>
<dbReference type="Gene3D" id="3.40.50.1980">
    <property type="entry name" value="Nitrogenase molybdenum iron protein domain"/>
    <property type="match status" value="2"/>
</dbReference>
<keyword evidence="1" id="KW-0732">Signal</keyword>
<dbReference type="RefSeq" id="WP_133220688.1">
    <property type="nucleotide sequence ID" value="NZ_NRSG01000383.1"/>
</dbReference>
<evidence type="ECO:0000313" key="4">
    <source>
        <dbReference type="Proteomes" id="UP000697995"/>
    </source>
</evidence>
<evidence type="ECO:0000256" key="1">
    <source>
        <dbReference type="SAM" id="SignalP"/>
    </source>
</evidence>
<feature type="chain" id="PRO_5045519648" description="Fe/B12 periplasmic-binding domain-containing protein" evidence="1">
    <location>
        <begin position="25"/>
        <end position="348"/>
    </location>
</feature>
<dbReference type="Pfam" id="PF01497">
    <property type="entry name" value="Peripla_BP_2"/>
    <property type="match status" value="1"/>
</dbReference>
<evidence type="ECO:0000313" key="3">
    <source>
        <dbReference type="EMBL" id="MBK1661831.1"/>
    </source>
</evidence>
<organism evidence="3 4">
    <name type="scientific">Paracraurococcus ruber</name>
    <dbReference type="NCBI Taxonomy" id="77675"/>
    <lineage>
        <taxon>Bacteria</taxon>
        <taxon>Pseudomonadati</taxon>
        <taxon>Pseudomonadota</taxon>
        <taxon>Alphaproteobacteria</taxon>
        <taxon>Acetobacterales</taxon>
        <taxon>Roseomonadaceae</taxon>
        <taxon>Paracraurococcus</taxon>
    </lineage>
</organism>
<dbReference type="EMBL" id="NRSG01000383">
    <property type="protein sequence ID" value="MBK1661831.1"/>
    <property type="molecule type" value="Genomic_DNA"/>
</dbReference>
<dbReference type="SUPFAM" id="SSF53807">
    <property type="entry name" value="Helical backbone' metal receptor"/>
    <property type="match status" value="1"/>
</dbReference>
<keyword evidence="4" id="KW-1185">Reference proteome</keyword>